<proteinExistence type="predicted"/>
<name>A0AA86PH39_9EUKA</name>
<gene>
    <name evidence="2" type="ORF">HINF_LOCUS22626</name>
    <name evidence="1" type="ORF">HINF_LOCUS27080</name>
</gene>
<keyword evidence="3" id="KW-1185">Reference proteome</keyword>
<accession>A0AA86PH39</accession>
<sequence>MQELVKHIVSNNKQIQKQLKIVDIEQYTQQNQEVYKQLDVDIKRGLLRFKSLLFNENYSESFYTQQQIFQQYFLLLWVNFPKSLQQSYYQGFTDIFETMFISLVSTDKIVCDQTFIVFVQLYSDSERDFELFYAGREQKQIQIYLWFLRAGRAQDLEISSTF</sequence>
<dbReference type="EMBL" id="CATOUU010000664">
    <property type="protein sequence ID" value="CAI9939435.1"/>
    <property type="molecule type" value="Genomic_DNA"/>
</dbReference>
<evidence type="ECO:0000313" key="1">
    <source>
        <dbReference type="EMBL" id="CAI9939435.1"/>
    </source>
</evidence>
<comment type="caution">
    <text evidence="1">The sequence shown here is derived from an EMBL/GenBank/DDBJ whole genome shotgun (WGS) entry which is preliminary data.</text>
</comment>
<reference evidence="2 3" key="2">
    <citation type="submission" date="2024-07" db="EMBL/GenBank/DDBJ databases">
        <authorList>
            <person name="Akdeniz Z."/>
        </authorList>
    </citation>
    <scope>NUCLEOTIDE SEQUENCE [LARGE SCALE GENOMIC DNA]</scope>
</reference>
<dbReference type="EMBL" id="CAXDID020000063">
    <property type="protein sequence ID" value="CAL6011248.1"/>
    <property type="molecule type" value="Genomic_DNA"/>
</dbReference>
<reference evidence="1" key="1">
    <citation type="submission" date="2023-06" db="EMBL/GenBank/DDBJ databases">
        <authorList>
            <person name="Kurt Z."/>
        </authorList>
    </citation>
    <scope>NUCLEOTIDE SEQUENCE</scope>
</reference>
<organism evidence="1">
    <name type="scientific">Hexamita inflata</name>
    <dbReference type="NCBI Taxonomy" id="28002"/>
    <lineage>
        <taxon>Eukaryota</taxon>
        <taxon>Metamonada</taxon>
        <taxon>Diplomonadida</taxon>
        <taxon>Hexamitidae</taxon>
        <taxon>Hexamitinae</taxon>
        <taxon>Hexamita</taxon>
    </lineage>
</organism>
<protein>
    <submittedName>
        <fullName evidence="1">Uncharacterized protein</fullName>
    </submittedName>
</protein>
<evidence type="ECO:0000313" key="3">
    <source>
        <dbReference type="Proteomes" id="UP001642409"/>
    </source>
</evidence>
<evidence type="ECO:0000313" key="2">
    <source>
        <dbReference type="EMBL" id="CAL6011248.1"/>
    </source>
</evidence>
<dbReference type="AlphaFoldDB" id="A0AA86PH39"/>
<dbReference type="Proteomes" id="UP001642409">
    <property type="component" value="Unassembled WGS sequence"/>
</dbReference>